<proteinExistence type="predicted"/>
<evidence type="ECO:0000313" key="3">
    <source>
        <dbReference type="Proteomes" id="UP000614601"/>
    </source>
</evidence>
<accession>A0A811KZF9</accession>
<protein>
    <submittedName>
        <fullName evidence="2">Uncharacterized protein</fullName>
    </submittedName>
</protein>
<keyword evidence="3" id="KW-1185">Reference proteome</keyword>
<gene>
    <name evidence="2" type="ORF">BOKJ2_LOCUS8858</name>
</gene>
<keyword evidence="1" id="KW-0812">Transmembrane</keyword>
<organism evidence="2 3">
    <name type="scientific">Bursaphelenchus okinawaensis</name>
    <dbReference type="NCBI Taxonomy" id="465554"/>
    <lineage>
        <taxon>Eukaryota</taxon>
        <taxon>Metazoa</taxon>
        <taxon>Ecdysozoa</taxon>
        <taxon>Nematoda</taxon>
        <taxon>Chromadorea</taxon>
        <taxon>Rhabditida</taxon>
        <taxon>Tylenchina</taxon>
        <taxon>Tylenchomorpha</taxon>
        <taxon>Aphelenchoidea</taxon>
        <taxon>Aphelenchoididae</taxon>
        <taxon>Bursaphelenchus</taxon>
    </lineage>
</organism>
<dbReference type="EMBL" id="CAJFCW020000004">
    <property type="protein sequence ID" value="CAG9113440.1"/>
    <property type="molecule type" value="Genomic_DNA"/>
</dbReference>
<sequence>MLYYYGIKILRNVKCGLNSVSTNVDQRSSWLVATQSRLDLRALAQPSLQPCQEGKCASTHQFYVIAIILVVLCGVTTTVWLIACWNRPKIMYIKTWLQGNSYKEHVGQIVSSRSYDSSKSSILTSSKYSNDTDMPKALNISRPLSSSVGQSLDAPNLDDLIKEHSEFKKRLDLDQISAETLKRRPVVPLASEAILKVQPYQEGMPTLMLQHWPLSTPQYRSFAEPKSFENEILSKMKPFDVVAFPSLDDLPDPPHITVSEIKELNKALNTPYVTTANNVIGWNDVVVKPLQRTVTMNSGNTIMSDITTKTVDPINRRLSIASTVDFRPPNFLKKIIGIPKPLDQISFMPDPMATSPSSSSDSSLDITASGDKKLYTILQDLRQTAAQKEAELAKSAAENDSRWLKLLYNN</sequence>
<comment type="caution">
    <text evidence="2">The sequence shown here is derived from an EMBL/GenBank/DDBJ whole genome shotgun (WGS) entry which is preliminary data.</text>
</comment>
<dbReference type="AlphaFoldDB" id="A0A811KZF9"/>
<evidence type="ECO:0000313" key="2">
    <source>
        <dbReference type="EMBL" id="CAD5220266.1"/>
    </source>
</evidence>
<keyword evidence="1" id="KW-0472">Membrane</keyword>
<dbReference type="OrthoDB" id="10474803at2759"/>
<dbReference type="Proteomes" id="UP000783686">
    <property type="component" value="Unassembled WGS sequence"/>
</dbReference>
<feature type="transmembrane region" description="Helical" evidence="1">
    <location>
        <begin position="62"/>
        <end position="85"/>
    </location>
</feature>
<evidence type="ECO:0000256" key="1">
    <source>
        <dbReference type="SAM" id="Phobius"/>
    </source>
</evidence>
<dbReference type="EMBL" id="CAJFDH010000004">
    <property type="protein sequence ID" value="CAD5220266.1"/>
    <property type="molecule type" value="Genomic_DNA"/>
</dbReference>
<dbReference type="Proteomes" id="UP000614601">
    <property type="component" value="Unassembled WGS sequence"/>
</dbReference>
<name>A0A811KZF9_9BILA</name>
<keyword evidence="1" id="KW-1133">Transmembrane helix</keyword>
<reference evidence="2" key="1">
    <citation type="submission" date="2020-09" db="EMBL/GenBank/DDBJ databases">
        <authorList>
            <person name="Kikuchi T."/>
        </authorList>
    </citation>
    <scope>NUCLEOTIDE SEQUENCE</scope>
    <source>
        <strain evidence="2">SH1</strain>
    </source>
</reference>